<comment type="similarity">
    <text evidence="8">Belongs to the glycosyltransferase 2 family. CrtQ subfamily.</text>
</comment>
<evidence type="ECO:0000256" key="9">
    <source>
        <dbReference type="ARBA" id="ARBA00040345"/>
    </source>
</evidence>
<evidence type="ECO:0000256" key="5">
    <source>
        <dbReference type="ARBA" id="ARBA00023136"/>
    </source>
</evidence>
<keyword evidence="2" id="KW-1003">Cell membrane</keyword>
<comment type="function">
    <text evidence="6">Catalyzes the glycosylation of 4,4'-diaponeurosporenoate, i.e. the esterification of glucose at the C1'' position with the carboxyl group of 4,4'-diaponeurosporenic acid, to form glycosyl-4,4'-diaponeurosporenoate. This is a step in the biosynthesis of staphyloxanthin, an orange pigment present in most staphylococci strains.</text>
</comment>
<comment type="caution">
    <text evidence="11">The sequence shown here is derived from an EMBL/GenBank/DDBJ whole genome shotgun (WGS) entry which is preliminary data.</text>
</comment>
<keyword evidence="5" id="KW-0472">Membrane</keyword>
<evidence type="ECO:0000256" key="7">
    <source>
        <dbReference type="ARBA" id="ARBA00037904"/>
    </source>
</evidence>
<evidence type="ECO:0000313" key="11">
    <source>
        <dbReference type="EMBL" id="TKR24725.1"/>
    </source>
</evidence>
<comment type="subcellular location">
    <subcellularLocation>
        <location evidence="1">Cell membrane</location>
    </subcellularLocation>
</comment>
<dbReference type="InterPro" id="IPR029044">
    <property type="entry name" value="Nucleotide-diphossugar_trans"/>
</dbReference>
<evidence type="ECO:0000313" key="12">
    <source>
        <dbReference type="Proteomes" id="UP000308121"/>
    </source>
</evidence>
<dbReference type="AlphaFoldDB" id="A0A7Z8NQ08"/>
<dbReference type="GO" id="GO:0016757">
    <property type="term" value="F:glycosyltransferase activity"/>
    <property type="evidence" value="ECO:0007669"/>
    <property type="project" value="UniProtKB-KW"/>
</dbReference>
<dbReference type="GO" id="GO:0005886">
    <property type="term" value="C:plasma membrane"/>
    <property type="evidence" value="ECO:0007669"/>
    <property type="project" value="UniProtKB-SubCell"/>
</dbReference>
<dbReference type="OrthoDB" id="9777873at2"/>
<organism evidence="11 12">
    <name type="scientific">Cellulomonas hominis</name>
    <dbReference type="NCBI Taxonomy" id="156981"/>
    <lineage>
        <taxon>Bacteria</taxon>
        <taxon>Bacillati</taxon>
        <taxon>Actinomycetota</taxon>
        <taxon>Actinomycetes</taxon>
        <taxon>Micrococcales</taxon>
        <taxon>Cellulomonadaceae</taxon>
        <taxon>Cellulomonas</taxon>
    </lineage>
</organism>
<evidence type="ECO:0000256" key="2">
    <source>
        <dbReference type="ARBA" id="ARBA00022475"/>
    </source>
</evidence>
<dbReference type="RefSeq" id="WP_154728771.1">
    <property type="nucleotide sequence ID" value="NZ_SZYE01000028.1"/>
</dbReference>
<evidence type="ECO:0000256" key="8">
    <source>
        <dbReference type="ARBA" id="ARBA00038120"/>
    </source>
</evidence>
<evidence type="ECO:0000256" key="3">
    <source>
        <dbReference type="ARBA" id="ARBA00022676"/>
    </source>
</evidence>
<accession>A0A7Z8NQ08</accession>
<dbReference type="Gene3D" id="3.90.550.10">
    <property type="entry name" value="Spore Coat Polysaccharide Biosynthesis Protein SpsA, Chain A"/>
    <property type="match status" value="1"/>
</dbReference>
<reference evidence="11 12" key="1">
    <citation type="submission" date="2019-05" db="EMBL/GenBank/DDBJ databases">
        <title>Genome sequence of Cellulomonas hominis strain CS1.</title>
        <authorList>
            <person name="Belmont J."/>
            <person name="Maclea K.S."/>
        </authorList>
    </citation>
    <scope>NUCLEOTIDE SEQUENCE [LARGE SCALE GENOMIC DNA]</scope>
    <source>
        <strain evidence="11 12">CS1</strain>
    </source>
</reference>
<dbReference type="PANTHER" id="PTHR43646:SF2">
    <property type="entry name" value="GLYCOSYLTRANSFERASE 2-LIKE DOMAIN-CONTAINING PROTEIN"/>
    <property type="match status" value="1"/>
</dbReference>
<dbReference type="InterPro" id="IPR001173">
    <property type="entry name" value="Glyco_trans_2-like"/>
</dbReference>
<dbReference type="Pfam" id="PF00535">
    <property type="entry name" value="Glycos_transf_2"/>
    <property type="match status" value="1"/>
</dbReference>
<name>A0A7Z8NQ08_9CELL</name>
<comment type="pathway">
    <text evidence="7">Carotenoid biosynthesis; staphyloxanthin biosynthesis; staphyloxanthin from farnesyl diphosphate: step 4/5.</text>
</comment>
<protein>
    <recommendedName>
        <fullName evidence="9">4,4'-diaponeurosporenoate glycosyltransferase</fullName>
    </recommendedName>
</protein>
<sequence length="237" mass="24274">MSGRPAAPDPRPPVARVLVVVPVHDEEELLAACLASVATAAAGAGVPVDVVAALDDCRDGSAGLARAAGVRTVTLGARAVGAARAAGIDAGLDRCGEDPGAVWIACTDADTVVPPHWLRTHRGLADAGADVVVGTVRPDPRDLTPRQLAAWRATRVPGRPHGHVHGANLGVRADAYRRAGGFAPLAEHEDVDLVARLRADRAAVVRTSDAVDVVTSGRTVGRTPGGYAGYLRDAFPA</sequence>
<evidence type="ECO:0000259" key="10">
    <source>
        <dbReference type="Pfam" id="PF00535"/>
    </source>
</evidence>
<evidence type="ECO:0000256" key="1">
    <source>
        <dbReference type="ARBA" id="ARBA00004236"/>
    </source>
</evidence>
<evidence type="ECO:0000256" key="6">
    <source>
        <dbReference type="ARBA" id="ARBA00037281"/>
    </source>
</evidence>
<dbReference type="PANTHER" id="PTHR43646">
    <property type="entry name" value="GLYCOSYLTRANSFERASE"/>
    <property type="match status" value="1"/>
</dbReference>
<gene>
    <name evidence="11" type="ORF">FA014_05865</name>
</gene>
<keyword evidence="3" id="KW-0328">Glycosyltransferase</keyword>
<feature type="domain" description="Glycosyltransferase 2-like" evidence="10">
    <location>
        <begin position="19"/>
        <end position="149"/>
    </location>
</feature>
<dbReference type="Proteomes" id="UP000308121">
    <property type="component" value="Unassembled WGS sequence"/>
</dbReference>
<dbReference type="SUPFAM" id="SSF53448">
    <property type="entry name" value="Nucleotide-diphospho-sugar transferases"/>
    <property type="match status" value="1"/>
</dbReference>
<keyword evidence="4 11" id="KW-0808">Transferase</keyword>
<evidence type="ECO:0000256" key="4">
    <source>
        <dbReference type="ARBA" id="ARBA00022679"/>
    </source>
</evidence>
<proteinExistence type="inferred from homology"/>
<dbReference type="EMBL" id="SZYE01000028">
    <property type="protein sequence ID" value="TKR24725.1"/>
    <property type="molecule type" value="Genomic_DNA"/>
</dbReference>